<dbReference type="PANTHER" id="PTHR30535">
    <property type="entry name" value="VITAMIN B12-BINDING PROTEIN"/>
    <property type="match status" value="1"/>
</dbReference>
<proteinExistence type="predicted"/>
<gene>
    <name evidence="2" type="ORF">NCTC11661_00333</name>
</gene>
<accession>A0A376BYG9</accession>
<evidence type="ECO:0000313" key="3">
    <source>
        <dbReference type="Proteomes" id="UP000255515"/>
    </source>
</evidence>
<evidence type="ECO:0000313" key="2">
    <source>
        <dbReference type="EMBL" id="SSZ46682.1"/>
    </source>
</evidence>
<dbReference type="AlphaFoldDB" id="A0A376BYG9"/>
<dbReference type="SUPFAM" id="SSF53807">
    <property type="entry name" value="Helical backbone' metal receptor"/>
    <property type="match status" value="1"/>
</dbReference>
<dbReference type="RefSeq" id="WP_002687052.1">
    <property type="nucleotide sequence ID" value="NZ_UFTJ01000001.1"/>
</dbReference>
<dbReference type="PANTHER" id="PTHR30535:SF33">
    <property type="entry name" value="PERIPLASMIC BINDING PROTEIN"/>
    <property type="match status" value="1"/>
</dbReference>
<dbReference type="Gene3D" id="3.40.50.1980">
    <property type="entry name" value="Nitrogenase molybdenum iron protein domain"/>
    <property type="match status" value="2"/>
</dbReference>
<dbReference type="PROSITE" id="PS50983">
    <property type="entry name" value="FE_B12_PBP"/>
    <property type="match status" value="1"/>
</dbReference>
<dbReference type="Pfam" id="PF01497">
    <property type="entry name" value="Peripla_BP_2"/>
    <property type="match status" value="1"/>
</dbReference>
<dbReference type="Proteomes" id="UP000255515">
    <property type="component" value="Unassembled WGS sequence"/>
</dbReference>
<evidence type="ECO:0000259" key="1">
    <source>
        <dbReference type="PROSITE" id="PS50983"/>
    </source>
</evidence>
<feature type="domain" description="Fe/B12 periplasmic-binding" evidence="1">
    <location>
        <begin position="59"/>
        <end position="320"/>
    </location>
</feature>
<dbReference type="InterPro" id="IPR050902">
    <property type="entry name" value="ABC_Transporter_SBP"/>
</dbReference>
<sequence>MTLPNSFVTLNKNRVTFFLFLLFILSMMVSCAKTENQNGKLSTTDTQGNTVSIEKPAQRIVVLYEPLLETVYMLQKQETLVGIPSKIYTDADNHKAYALMDTRIAEKKIATPGDMESANLESLVAMNPDLVIAYQLSPNVISSLKEMGIAVYMGKSETYQDIEKEIKDLALLLDAKERGEALLSFAKKEFEMMAQAVKDVTPKSAYFSWANGRIYTTTGQTSMMNECLVFAGVKNVCTSQMDQANINPETLASWNPDVIFMWNDSPSLFYENPQLSQVNAIKNKRIYTLMPMHYFNPHTLKALLTTLYMQSWAYQMHSEDILLQKSKEYLVFLYGEKIGNALFQQFRRS</sequence>
<dbReference type="EMBL" id="UFTJ01000001">
    <property type="protein sequence ID" value="SSZ46682.1"/>
    <property type="molecule type" value="Genomic_DNA"/>
</dbReference>
<reference evidence="2 3" key="1">
    <citation type="submission" date="2018-06" db="EMBL/GenBank/DDBJ databases">
        <authorList>
            <consortium name="Pathogen Informatics"/>
            <person name="Doyle S."/>
        </authorList>
    </citation>
    <scope>NUCLEOTIDE SEQUENCE [LARGE SCALE GENOMIC DNA]</scope>
    <source>
        <strain evidence="2 3">NCTC11661</strain>
    </source>
</reference>
<organism evidence="2 3">
    <name type="scientific">Bergeyella zoohelcum</name>
    <dbReference type="NCBI Taxonomy" id="1015"/>
    <lineage>
        <taxon>Bacteria</taxon>
        <taxon>Pseudomonadati</taxon>
        <taxon>Bacteroidota</taxon>
        <taxon>Flavobacteriia</taxon>
        <taxon>Flavobacteriales</taxon>
        <taxon>Weeksellaceae</taxon>
        <taxon>Bergeyella</taxon>
    </lineage>
</organism>
<dbReference type="InterPro" id="IPR002491">
    <property type="entry name" value="ABC_transptr_periplasmic_BD"/>
</dbReference>
<name>A0A376BYG9_9FLAO</name>
<protein>
    <submittedName>
        <fullName evidence="2">Corrinoid ABC transporter substrate-binding protein</fullName>
    </submittedName>
</protein>